<feature type="region of interest" description="Disordered" evidence="8">
    <location>
        <begin position="420"/>
        <end position="440"/>
    </location>
</feature>
<accession>A0A6N7W705</accession>
<dbReference type="Proteomes" id="UP000470875">
    <property type="component" value="Unassembled WGS sequence"/>
</dbReference>
<evidence type="ECO:0000256" key="2">
    <source>
        <dbReference type="ARBA" id="ARBA00009773"/>
    </source>
</evidence>
<sequence>MGRYNPGQHKGMYIDPARKRALELDQARRNADGDRLLPNWLVKSGRGSWYAIGIALVVIGIVFATSKITPVFIAVFIALVFTALLNPSVNWMSRRIPRWAGVLIAIVGSFAFVAGLLAFVISSVAWQWQDLGGQLTNGIEKILSFLESTPLHLSITTDEVYEWFTHLIRQWETYITDNWQSVAGTVLSNAGVAGTVVTITALSIFVAVFFLHSGAQMWRWFINLLPSRMRANTNHAAEAGWSSFAGYARGTVIISVSDGALAWILLAILGVPLAPALAVLVMLGAFIPLVGAPAAMVVAMLVALATDGVIKAIIVGLGIALIGQFEGHILQPLIMSRQVSLHPVVVGIGVVAGALVGGLLGAMIIIPIMGVAWAVFSALYHRDPPVRGALPGAIPTQSPPPPATPLARLFHPFRWAKERRELRDQTRSSNESPVNEVSQE</sequence>
<keyword evidence="7 9" id="KW-0472">Membrane</keyword>
<feature type="transmembrane region" description="Helical" evidence="9">
    <location>
        <begin position="260"/>
        <end position="287"/>
    </location>
</feature>
<keyword evidence="5 9" id="KW-0812">Transmembrane</keyword>
<comment type="caution">
    <text evidence="10">The sequence shown here is derived from an EMBL/GenBank/DDBJ whole genome shotgun (WGS) entry which is preliminary data.</text>
</comment>
<comment type="subcellular location">
    <subcellularLocation>
        <location evidence="1">Cell membrane</location>
        <topology evidence="1">Multi-pass membrane protein</topology>
    </subcellularLocation>
</comment>
<dbReference type="PANTHER" id="PTHR21716">
    <property type="entry name" value="TRANSMEMBRANE PROTEIN"/>
    <property type="match status" value="1"/>
</dbReference>
<feature type="transmembrane region" description="Helical" evidence="9">
    <location>
        <begin position="190"/>
        <end position="211"/>
    </location>
</feature>
<feature type="transmembrane region" description="Helical" evidence="9">
    <location>
        <begin position="293"/>
        <end position="323"/>
    </location>
</feature>
<feature type="compositionally biased region" description="Polar residues" evidence="8">
    <location>
        <begin position="427"/>
        <end position="440"/>
    </location>
</feature>
<evidence type="ECO:0000256" key="4">
    <source>
        <dbReference type="ARBA" id="ARBA00022475"/>
    </source>
</evidence>
<gene>
    <name evidence="10" type="ORF">FYJ24_04395</name>
</gene>
<keyword evidence="11" id="KW-1185">Reference proteome</keyword>
<keyword evidence="6 9" id="KW-1133">Transmembrane helix</keyword>
<organism evidence="10 11">
    <name type="scientific">Scrofimicrobium canadense</name>
    <dbReference type="NCBI Taxonomy" id="2652290"/>
    <lineage>
        <taxon>Bacteria</taxon>
        <taxon>Bacillati</taxon>
        <taxon>Actinomycetota</taxon>
        <taxon>Actinomycetes</taxon>
        <taxon>Actinomycetales</taxon>
        <taxon>Actinomycetaceae</taxon>
        <taxon>Scrofimicrobium</taxon>
    </lineage>
</organism>
<proteinExistence type="inferred from homology"/>
<comment type="similarity">
    <text evidence="2">Belongs to the autoinducer-2 exporter (AI-2E) (TC 2.A.86) family.</text>
</comment>
<evidence type="ECO:0000313" key="10">
    <source>
        <dbReference type="EMBL" id="MSS84016.1"/>
    </source>
</evidence>
<dbReference type="GO" id="GO:0005886">
    <property type="term" value="C:plasma membrane"/>
    <property type="evidence" value="ECO:0007669"/>
    <property type="project" value="UniProtKB-SubCell"/>
</dbReference>
<dbReference type="InterPro" id="IPR002549">
    <property type="entry name" value="AI-2E-like"/>
</dbReference>
<evidence type="ECO:0000256" key="3">
    <source>
        <dbReference type="ARBA" id="ARBA00022448"/>
    </source>
</evidence>
<dbReference type="PANTHER" id="PTHR21716:SF53">
    <property type="entry name" value="PERMEASE PERM-RELATED"/>
    <property type="match status" value="1"/>
</dbReference>
<evidence type="ECO:0000313" key="11">
    <source>
        <dbReference type="Proteomes" id="UP000470875"/>
    </source>
</evidence>
<evidence type="ECO:0000256" key="5">
    <source>
        <dbReference type="ARBA" id="ARBA00022692"/>
    </source>
</evidence>
<keyword evidence="4" id="KW-1003">Cell membrane</keyword>
<name>A0A6N7W705_9ACTO</name>
<dbReference type="AlphaFoldDB" id="A0A6N7W705"/>
<feature type="transmembrane region" description="Helical" evidence="9">
    <location>
        <begin position="344"/>
        <end position="376"/>
    </location>
</feature>
<reference evidence="10 11" key="1">
    <citation type="submission" date="2019-08" db="EMBL/GenBank/DDBJ databases">
        <title>In-depth cultivation of the pig gut microbiome towards novel bacterial diversity and tailored functional studies.</title>
        <authorList>
            <person name="Wylensek D."/>
            <person name="Hitch T.C.A."/>
            <person name="Clavel T."/>
        </authorList>
    </citation>
    <scope>NUCLEOTIDE SEQUENCE [LARGE SCALE GENOMIC DNA]</scope>
    <source>
        <strain evidence="10 11">WB03_NA08</strain>
    </source>
</reference>
<dbReference type="RefSeq" id="WP_154543952.1">
    <property type="nucleotide sequence ID" value="NZ_VULO01000004.1"/>
</dbReference>
<protein>
    <submittedName>
        <fullName evidence="10">AI-2E family transporter</fullName>
    </submittedName>
</protein>
<evidence type="ECO:0000256" key="1">
    <source>
        <dbReference type="ARBA" id="ARBA00004651"/>
    </source>
</evidence>
<feature type="transmembrane region" description="Helical" evidence="9">
    <location>
        <begin position="47"/>
        <end position="65"/>
    </location>
</feature>
<dbReference type="EMBL" id="VULO01000004">
    <property type="protein sequence ID" value="MSS84016.1"/>
    <property type="molecule type" value="Genomic_DNA"/>
</dbReference>
<evidence type="ECO:0000256" key="8">
    <source>
        <dbReference type="SAM" id="MobiDB-lite"/>
    </source>
</evidence>
<dbReference type="Pfam" id="PF01594">
    <property type="entry name" value="AI-2E_transport"/>
    <property type="match status" value="1"/>
</dbReference>
<evidence type="ECO:0000256" key="7">
    <source>
        <dbReference type="ARBA" id="ARBA00023136"/>
    </source>
</evidence>
<feature type="transmembrane region" description="Helical" evidence="9">
    <location>
        <begin position="101"/>
        <end position="126"/>
    </location>
</feature>
<dbReference type="GO" id="GO:0055085">
    <property type="term" value="P:transmembrane transport"/>
    <property type="evidence" value="ECO:0007669"/>
    <property type="project" value="TreeGrafter"/>
</dbReference>
<feature type="transmembrane region" description="Helical" evidence="9">
    <location>
        <begin position="71"/>
        <end position="89"/>
    </location>
</feature>
<evidence type="ECO:0000256" key="9">
    <source>
        <dbReference type="SAM" id="Phobius"/>
    </source>
</evidence>
<keyword evidence="3" id="KW-0813">Transport</keyword>
<evidence type="ECO:0000256" key="6">
    <source>
        <dbReference type="ARBA" id="ARBA00022989"/>
    </source>
</evidence>